<proteinExistence type="predicted"/>
<keyword evidence="2" id="KW-0804">Transcription</keyword>
<keyword evidence="6" id="KW-1185">Reference proteome</keyword>
<dbReference type="InterPro" id="IPR016032">
    <property type="entry name" value="Sig_transdc_resp-reg_C-effctor"/>
</dbReference>
<dbReference type="GO" id="GO:0003743">
    <property type="term" value="F:translation initiation factor activity"/>
    <property type="evidence" value="ECO:0007669"/>
    <property type="project" value="UniProtKB-KW"/>
</dbReference>
<evidence type="ECO:0000256" key="3">
    <source>
        <dbReference type="SAM" id="Coils"/>
    </source>
</evidence>
<keyword evidence="5" id="KW-0648">Protein biosynthesis</keyword>
<dbReference type="EMBL" id="JACXZA010000003">
    <property type="protein sequence ID" value="MBD3919647.1"/>
    <property type="molecule type" value="Genomic_DNA"/>
</dbReference>
<dbReference type="Proteomes" id="UP000609346">
    <property type="component" value="Unassembled WGS sequence"/>
</dbReference>
<evidence type="ECO:0000313" key="5">
    <source>
        <dbReference type="EMBL" id="MBD3919647.1"/>
    </source>
</evidence>
<gene>
    <name evidence="5" type="ORF">H8B09_12860</name>
</gene>
<reference evidence="5 6" key="1">
    <citation type="submission" date="2020-09" db="EMBL/GenBank/DDBJ databases">
        <title>Paenibacillus sp. strain PR3 16S rRNA gene Genome sequencing and assembly.</title>
        <authorList>
            <person name="Kim J."/>
        </authorList>
    </citation>
    <scope>NUCLEOTIDE SEQUENCE [LARGE SCALE GENOMIC DNA]</scope>
    <source>
        <strain evidence="5 6">PR3</strain>
    </source>
</reference>
<dbReference type="Pfam" id="PF08769">
    <property type="entry name" value="Spo0A_C"/>
    <property type="match status" value="1"/>
</dbReference>
<name>A0ABR8MUK5_9BACL</name>
<evidence type="ECO:0000313" key="6">
    <source>
        <dbReference type="Proteomes" id="UP000609346"/>
    </source>
</evidence>
<dbReference type="RefSeq" id="WP_191203948.1">
    <property type="nucleotide sequence ID" value="NZ_JACXZA010000003.1"/>
</dbReference>
<keyword evidence="3" id="KW-0175">Coiled coil</keyword>
<dbReference type="SUPFAM" id="SSF46894">
    <property type="entry name" value="C-terminal effector domain of the bipartite response regulators"/>
    <property type="match status" value="1"/>
</dbReference>
<protein>
    <submittedName>
        <fullName evidence="5">Sporulation initiation factor Spo0A C-terminal domain-containing protein</fullName>
    </submittedName>
</protein>
<comment type="caution">
    <text evidence="5">The sequence shown here is derived from an EMBL/GenBank/DDBJ whole genome shotgun (WGS) entry which is preliminary data.</text>
</comment>
<dbReference type="InterPro" id="IPR036388">
    <property type="entry name" value="WH-like_DNA-bd_sf"/>
</dbReference>
<keyword evidence="1" id="KW-0805">Transcription regulation</keyword>
<evidence type="ECO:0000256" key="1">
    <source>
        <dbReference type="ARBA" id="ARBA00023015"/>
    </source>
</evidence>
<dbReference type="InterPro" id="IPR014879">
    <property type="entry name" value="Spo0A_C"/>
</dbReference>
<organism evidence="5 6">
    <name type="scientific">Paenibacillus terricola</name>
    <dbReference type="NCBI Taxonomy" id="2763503"/>
    <lineage>
        <taxon>Bacteria</taxon>
        <taxon>Bacillati</taxon>
        <taxon>Bacillota</taxon>
        <taxon>Bacilli</taxon>
        <taxon>Bacillales</taxon>
        <taxon>Paenibacillaceae</taxon>
        <taxon>Paenibacillus</taxon>
    </lineage>
</organism>
<keyword evidence="5" id="KW-0396">Initiation factor</keyword>
<sequence length="196" mass="22703">MIFKKDDPKSVEEMEQMNQNIQSLHNKIDSLTDLMQTMRQEFHNREQFMLLELQQLRQMVLMGAQQAIPSTLSKGMSTYVETQNPVRERNAPRDKQPQYQVSGAIAQRIAQLGIPSHIKGFAYINTAIQLYQEDPSLTMRQISVLLAPRYKTTPSRIERAIRHAIEVGCNRGHFRELFDGRQPSNDEFIRVLSRTS</sequence>
<feature type="coiled-coil region" evidence="3">
    <location>
        <begin position="14"/>
        <end position="41"/>
    </location>
</feature>
<evidence type="ECO:0000259" key="4">
    <source>
        <dbReference type="Pfam" id="PF08769"/>
    </source>
</evidence>
<dbReference type="Gene3D" id="1.10.10.10">
    <property type="entry name" value="Winged helix-like DNA-binding domain superfamily/Winged helix DNA-binding domain"/>
    <property type="match status" value="1"/>
</dbReference>
<accession>A0ABR8MUK5</accession>
<evidence type="ECO:0000256" key="2">
    <source>
        <dbReference type="ARBA" id="ARBA00023163"/>
    </source>
</evidence>
<feature type="domain" description="Sporulation initiation factor Spo0A C-terminal" evidence="4">
    <location>
        <begin position="106"/>
        <end position="193"/>
    </location>
</feature>